<evidence type="ECO:0000313" key="3">
    <source>
        <dbReference type="EMBL" id="TEA26582.1"/>
    </source>
</evidence>
<proteinExistence type="predicted"/>
<keyword evidence="4" id="KW-1185">Reference proteome</keyword>
<protein>
    <submittedName>
        <fullName evidence="3">CAP-Gly protein</fullName>
    </submittedName>
</protein>
<name>A0AB94IB01_9GAMM</name>
<keyword evidence="2" id="KW-1133">Transmembrane helix</keyword>
<feature type="transmembrane region" description="Helical" evidence="2">
    <location>
        <begin position="92"/>
        <end position="114"/>
    </location>
</feature>
<feature type="transmembrane region" description="Helical" evidence="2">
    <location>
        <begin position="309"/>
        <end position="329"/>
    </location>
</feature>
<evidence type="ECO:0000256" key="1">
    <source>
        <dbReference type="SAM" id="Coils"/>
    </source>
</evidence>
<dbReference type="Proteomes" id="UP000506160">
    <property type="component" value="Unassembled WGS sequence"/>
</dbReference>
<keyword evidence="2" id="KW-0472">Membrane</keyword>
<comment type="caution">
    <text evidence="3">The sequence shown here is derived from an EMBL/GenBank/DDBJ whole genome shotgun (WGS) entry which is preliminary data.</text>
</comment>
<dbReference type="RefSeq" id="WP_024496636.1">
    <property type="nucleotide sequence ID" value="NZ_AWGA01000073.1"/>
</dbReference>
<dbReference type="EMBL" id="AWGA01000073">
    <property type="protein sequence ID" value="TEA26582.1"/>
    <property type="molecule type" value="Genomic_DNA"/>
</dbReference>
<evidence type="ECO:0000313" key="4">
    <source>
        <dbReference type="Proteomes" id="UP000506160"/>
    </source>
</evidence>
<feature type="transmembrane region" description="Helical" evidence="2">
    <location>
        <begin position="20"/>
        <end position="40"/>
    </location>
</feature>
<sequence>MDKTATYGYHHSHASWGSIIAGVVTVLAVGLLLSTLGTALSFSVIHPLSDHPTSGLKTTFGLWSAIEIIVSLACGGYISGRLAKRDGLIHGFLVWGLAFILSVILGGMMISSAFNSVKNVASNTLSAASSMASDIGASLSENIDDIKDNLSNNFDLSIDGDKARDDIEQLLRDTEVPTLQPNYLQQQLNAAQQDIRVAFRQLVNNPQEYDTIFKQLTDKISHRVNGITSNVDKNAAINALAKNRNISRDEAAQIVNNLINNFNYSVAKAKDQLGNIQMQVNQFKDETQQLIQEARKQADKATKAIAKSALFMFISLLVGALVSAAFGYLGTRNRFNF</sequence>
<keyword evidence="1" id="KW-0175">Coiled coil</keyword>
<dbReference type="AlphaFoldDB" id="A0AB94IB01"/>
<evidence type="ECO:0000256" key="2">
    <source>
        <dbReference type="SAM" id="Phobius"/>
    </source>
</evidence>
<gene>
    <name evidence="3" type="ORF">O970_08240</name>
</gene>
<feature type="transmembrane region" description="Helical" evidence="2">
    <location>
        <begin position="60"/>
        <end position="80"/>
    </location>
</feature>
<feature type="coiled-coil region" evidence="1">
    <location>
        <begin position="266"/>
        <end position="304"/>
    </location>
</feature>
<organism evidence="3 4">
    <name type="scientific">Candidatus Schmidhempelia bombi str. Bimp</name>
    <dbReference type="NCBI Taxonomy" id="1387197"/>
    <lineage>
        <taxon>Bacteria</taxon>
        <taxon>Pseudomonadati</taxon>
        <taxon>Pseudomonadota</taxon>
        <taxon>Gammaproteobacteria</taxon>
        <taxon>Orbales</taxon>
        <taxon>Orbaceae</taxon>
        <taxon>Candidatus Schmidhempelia</taxon>
    </lineage>
</organism>
<accession>A0AB94IB01</accession>
<keyword evidence="2" id="KW-0812">Transmembrane</keyword>
<reference evidence="3 4" key="1">
    <citation type="journal article" date="2014" name="Appl. Environ. Microbiol.">
        <title>Genomic features of a bumble bee symbiont reflect its host environment.</title>
        <authorList>
            <person name="Martinson V.G."/>
            <person name="Magoc T."/>
            <person name="Koch H."/>
            <person name="Salzberg S.L."/>
            <person name="Moran N.A."/>
        </authorList>
    </citation>
    <scope>NUCLEOTIDE SEQUENCE [LARGE SCALE GENOMIC DNA]</scope>
    <source>
        <strain evidence="3 4">Bimp</strain>
    </source>
</reference>